<dbReference type="PANTHER" id="PTHR30024:SF42">
    <property type="entry name" value="ALIPHATIC SULFONATES-BINDING PROTEIN-RELATED"/>
    <property type="match status" value="1"/>
</dbReference>
<dbReference type="CDD" id="cd13557">
    <property type="entry name" value="PBP2_SsuA"/>
    <property type="match status" value="1"/>
</dbReference>
<comment type="function">
    <text evidence="7">Part of a binding-protein-dependent transport system for aliphatic sulfonates. Putative binding protein.</text>
</comment>
<dbReference type="SMART" id="SM00062">
    <property type="entry name" value="PBPb"/>
    <property type="match status" value="1"/>
</dbReference>
<evidence type="ECO:0000256" key="8">
    <source>
        <dbReference type="ARBA" id="ARBA00070228"/>
    </source>
</evidence>
<dbReference type="AlphaFoldDB" id="A0A150LE24"/>
<sequence length="328" mass="36237">MNLKRKYVYFIPFLLFILFTSTIMSGCNKGNTKAASPSDNKVLRIGYQKNCPLVILKELGTLEKELKSHGYKVKWSEFQAGPALLEALSAGSIDFGRTGDSPPIFAQAAGSTLRYVASGISKYQGSGILVKNDGQIKSLADLKGKKIAFAKGSSSHFLLINALKKANISINDIEPAYLAPGDARIAFEQNKVDAWVVWDPFTADAEKLPNTKFLVNGKGLTSDRDYFVASSTFAKAHPDIIKVVLKEVQKSSDWANSHQKEAAELLSNLLGIEESSMLKAIERRTYGVEKITDEVINEQQHIADTFYELKIITKKVNIKENVLNLNEN</sequence>
<keyword evidence="5" id="KW-0564">Palmitate</keyword>
<accession>A0A150LE24</accession>
<keyword evidence="12" id="KW-1185">Reference proteome</keyword>
<reference evidence="11 12" key="1">
    <citation type="submission" date="2016-01" db="EMBL/GenBank/DDBJ databases">
        <title>Genome Sequences of Twelve Sporeforming Bacillus Species Isolated from Foods.</title>
        <authorList>
            <person name="Berendsen E.M."/>
            <person name="Wells-Bennik M.H."/>
            <person name="Krawcyk A.O."/>
            <person name="De Jong A."/>
            <person name="Holsappel S."/>
            <person name="Eijlander R.T."/>
            <person name="Kuipers O.P."/>
        </authorList>
    </citation>
    <scope>NUCLEOTIDE SEQUENCE [LARGE SCALE GENOMIC DNA]</scope>
    <source>
        <strain evidence="11 12">B4102</strain>
    </source>
</reference>
<dbReference type="InterPro" id="IPR010067">
    <property type="entry name" value="ABC_SsuA_sub-bd"/>
</dbReference>
<dbReference type="GO" id="GO:0016020">
    <property type="term" value="C:membrane"/>
    <property type="evidence" value="ECO:0007669"/>
    <property type="project" value="InterPro"/>
</dbReference>
<dbReference type="Proteomes" id="UP000075666">
    <property type="component" value="Unassembled WGS sequence"/>
</dbReference>
<dbReference type="InterPro" id="IPR015168">
    <property type="entry name" value="SsuA/THI5"/>
</dbReference>
<evidence type="ECO:0000313" key="11">
    <source>
        <dbReference type="EMBL" id="KYD10216.1"/>
    </source>
</evidence>
<evidence type="ECO:0000256" key="3">
    <source>
        <dbReference type="ARBA" id="ARBA00022448"/>
    </source>
</evidence>
<dbReference type="GO" id="GO:0042597">
    <property type="term" value="C:periplasmic space"/>
    <property type="evidence" value="ECO:0007669"/>
    <property type="project" value="UniProtKB-SubCell"/>
</dbReference>
<comment type="caution">
    <text evidence="11">The sequence shown here is derived from an EMBL/GenBank/DDBJ whole genome shotgun (WGS) entry which is preliminary data.</text>
</comment>
<feature type="domain" description="Solute-binding protein family 3/N-terminal" evidence="10">
    <location>
        <begin position="42"/>
        <end position="265"/>
    </location>
</feature>
<evidence type="ECO:0000256" key="9">
    <source>
        <dbReference type="SAM" id="Phobius"/>
    </source>
</evidence>
<feature type="transmembrane region" description="Helical" evidence="9">
    <location>
        <begin position="7"/>
        <end position="26"/>
    </location>
</feature>
<comment type="subcellular location">
    <subcellularLocation>
        <location evidence="1">Periplasm</location>
    </subcellularLocation>
</comment>
<gene>
    <name evidence="11" type="ORF">B4102_0401</name>
</gene>
<proteinExistence type="inferred from homology"/>
<dbReference type="SUPFAM" id="SSF53850">
    <property type="entry name" value="Periplasmic binding protein-like II"/>
    <property type="match status" value="1"/>
</dbReference>
<organism evidence="11 12">
    <name type="scientific">Heyndrickxia sporothermodurans</name>
    <dbReference type="NCBI Taxonomy" id="46224"/>
    <lineage>
        <taxon>Bacteria</taxon>
        <taxon>Bacillati</taxon>
        <taxon>Bacillota</taxon>
        <taxon>Bacilli</taxon>
        <taxon>Bacillales</taxon>
        <taxon>Bacillaceae</taxon>
        <taxon>Heyndrickxia</taxon>
    </lineage>
</organism>
<dbReference type="OrthoDB" id="286202at2"/>
<protein>
    <recommendedName>
        <fullName evidence="8">Putative aliphatic sulfonates-binding protein</fullName>
    </recommendedName>
</protein>
<keyword evidence="9" id="KW-0812">Transmembrane</keyword>
<evidence type="ECO:0000256" key="4">
    <source>
        <dbReference type="ARBA" id="ARBA00022729"/>
    </source>
</evidence>
<dbReference type="FunFam" id="3.40.190.10:FF:000050">
    <property type="entry name" value="Sulfonate ABC transporter substrate-binding protein"/>
    <property type="match status" value="1"/>
</dbReference>
<dbReference type="PANTHER" id="PTHR30024">
    <property type="entry name" value="ALIPHATIC SULFONATES-BINDING PROTEIN-RELATED"/>
    <property type="match status" value="1"/>
</dbReference>
<evidence type="ECO:0000256" key="6">
    <source>
        <dbReference type="ARBA" id="ARBA00023288"/>
    </source>
</evidence>
<evidence type="ECO:0000256" key="7">
    <source>
        <dbReference type="ARBA" id="ARBA00055538"/>
    </source>
</evidence>
<dbReference type="Pfam" id="PF09084">
    <property type="entry name" value="NMT1"/>
    <property type="match status" value="1"/>
</dbReference>
<dbReference type="EMBL" id="LQYN01000016">
    <property type="protein sequence ID" value="KYD10216.1"/>
    <property type="molecule type" value="Genomic_DNA"/>
</dbReference>
<evidence type="ECO:0000313" key="12">
    <source>
        <dbReference type="Proteomes" id="UP000075666"/>
    </source>
</evidence>
<dbReference type="STRING" id="46224.B4102_0401"/>
<evidence type="ECO:0000259" key="10">
    <source>
        <dbReference type="SMART" id="SM00062"/>
    </source>
</evidence>
<keyword evidence="4" id="KW-0732">Signal</keyword>
<dbReference type="PATRIC" id="fig|46224.3.peg.1269"/>
<keyword evidence="6" id="KW-0449">Lipoprotein</keyword>
<name>A0A150LE24_9BACI</name>
<dbReference type="GO" id="GO:0042626">
    <property type="term" value="F:ATPase-coupled transmembrane transporter activity"/>
    <property type="evidence" value="ECO:0007669"/>
    <property type="project" value="InterPro"/>
</dbReference>
<dbReference type="NCBIfam" id="TIGR01728">
    <property type="entry name" value="SsuA_fam"/>
    <property type="match status" value="1"/>
</dbReference>
<dbReference type="RefSeq" id="WP_066227959.1">
    <property type="nucleotide sequence ID" value="NZ_JALKTV010000016.1"/>
</dbReference>
<comment type="similarity">
    <text evidence="2">Belongs to the bacterial solute-binding protein SsuA/TauA family.</text>
</comment>
<keyword evidence="9" id="KW-0472">Membrane</keyword>
<keyword evidence="3" id="KW-0813">Transport</keyword>
<dbReference type="InterPro" id="IPR001638">
    <property type="entry name" value="Solute-binding_3/MltF_N"/>
</dbReference>
<dbReference type="Gene3D" id="3.40.190.10">
    <property type="entry name" value="Periplasmic binding protein-like II"/>
    <property type="match status" value="2"/>
</dbReference>
<evidence type="ECO:0000256" key="2">
    <source>
        <dbReference type="ARBA" id="ARBA00010742"/>
    </source>
</evidence>
<dbReference type="PROSITE" id="PS51257">
    <property type="entry name" value="PROKAR_LIPOPROTEIN"/>
    <property type="match status" value="1"/>
</dbReference>
<evidence type="ECO:0000256" key="5">
    <source>
        <dbReference type="ARBA" id="ARBA00023139"/>
    </source>
</evidence>
<keyword evidence="9" id="KW-1133">Transmembrane helix</keyword>
<evidence type="ECO:0000256" key="1">
    <source>
        <dbReference type="ARBA" id="ARBA00004418"/>
    </source>
</evidence>